<proteinExistence type="inferred from homology"/>
<keyword evidence="6 7" id="KW-0804">Transcription</keyword>
<feature type="domain" description="SpoVT-AbrB" evidence="8">
    <location>
        <begin position="5"/>
        <end position="47"/>
    </location>
</feature>
<keyword evidence="3" id="KW-0677">Repeat</keyword>
<dbReference type="CDD" id="cd16320">
    <property type="entry name" value="MraZ_N"/>
    <property type="match status" value="1"/>
</dbReference>
<evidence type="ECO:0000256" key="5">
    <source>
        <dbReference type="ARBA" id="ARBA00023125"/>
    </source>
</evidence>
<evidence type="ECO:0000313" key="10">
    <source>
        <dbReference type="Proteomes" id="UP000217561"/>
    </source>
</evidence>
<evidence type="ECO:0000256" key="4">
    <source>
        <dbReference type="ARBA" id="ARBA00023015"/>
    </source>
</evidence>
<dbReference type="InterPro" id="IPR035642">
    <property type="entry name" value="MraZ_N"/>
</dbReference>
<keyword evidence="10" id="KW-1185">Reference proteome</keyword>
<dbReference type="InterPro" id="IPR037914">
    <property type="entry name" value="SpoVT-AbrB_sf"/>
</dbReference>
<dbReference type="Pfam" id="PF02381">
    <property type="entry name" value="MraZ"/>
    <property type="match status" value="2"/>
</dbReference>
<dbReference type="PROSITE" id="PS51740">
    <property type="entry name" value="SPOVT_ABRB"/>
    <property type="match status" value="2"/>
</dbReference>
<keyword evidence="9" id="KW-0131">Cell cycle</keyword>
<evidence type="ECO:0000256" key="6">
    <source>
        <dbReference type="ARBA" id="ARBA00023163"/>
    </source>
</evidence>
<dbReference type="PANTHER" id="PTHR34701">
    <property type="entry name" value="TRANSCRIPTIONAL REGULATOR MRAZ"/>
    <property type="match status" value="1"/>
</dbReference>
<reference evidence="9 10" key="1">
    <citation type="submission" date="2017-08" db="EMBL/GenBank/DDBJ databases">
        <title>Salimicrobium alkalisoli sp. nov., isolated from saline alkaline soil.</title>
        <authorList>
            <person name="Zhang G."/>
            <person name="Xiong Q."/>
        </authorList>
    </citation>
    <scope>NUCLEOTIDE SEQUENCE [LARGE SCALE GENOMIC DNA]</scope>
    <source>
        <strain evidence="9 10">WN024</strain>
    </source>
</reference>
<comment type="subunit">
    <text evidence="7">Forms oligomers.</text>
</comment>
<dbReference type="InterPro" id="IPR038619">
    <property type="entry name" value="MraZ_sf"/>
</dbReference>
<dbReference type="InterPro" id="IPR007159">
    <property type="entry name" value="SpoVT-AbrB_dom"/>
</dbReference>
<dbReference type="CDD" id="cd16321">
    <property type="entry name" value="MraZ_C"/>
    <property type="match status" value="1"/>
</dbReference>
<evidence type="ECO:0000256" key="2">
    <source>
        <dbReference type="ARBA" id="ARBA00022490"/>
    </source>
</evidence>
<keyword evidence="2 7" id="KW-0963">Cytoplasm</keyword>
<dbReference type="PANTHER" id="PTHR34701:SF1">
    <property type="entry name" value="TRANSCRIPTIONAL REGULATOR MRAZ"/>
    <property type="match status" value="1"/>
</dbReference>
<dbReference type="Gene3D" id="3.40.1550.20">
    <property type="entry name" value="Transcriptional regulator MraZ domain"/>
    <property type="match status" value="1"/>
</dbReference>
<dbReference type="NCBIfam" id="TIGR00242">
    <property type="entry name" value="division/cell wall cluster transcriptional repressor MraZ"/>
    <property type="match status" value="1"/>
</dbReference>
<evidence type="ECO:0000256" key="1">
    <source>
        <dbReference type="ARBA" id="ARBA00013860"/>
    </source>
</evidence>
<dbReference type="InterPro" id="IPR035644">
    <property type="entry name" value="MraZ_C"/>
</dbReference>
<dbReference type="HAMAP" id="MF_01008">
    <property type="entry name" value="MraZ"/>
    <property type="match status" value="1"/>
</dbReference>
<evidence type="ECO:0000259" key="8">
    <source>
        <dbReference type="PROSITE" id="PS51740"/>
    </source>
</evidence>
<keyword evidence="5 7" id="KW-0238">DNA-binding</keyword>
<dbReference type="InterPro" id="IPR003444">
    <property type="entry name" value="MraZ"/>
</dbReference>
<dbReference type="RefSeq" id="WP_095822380.1">
    <property type="nucleotide sequence ID" value="NZ_NSGH01000014.1"/>
</dbReference>
<evidence type="ECO:0000313" key="9">
    <source>
        <dbReference type="EMBL" id="PBB05305.1"/>
    </source>
</evidence>
<dbReference type="EMBL" id="NSGH01000014">
    <property type="protein sequence ID" value="PBB05305.1"/>
    <property type="molecule type" value="Genomic_DNA"/>
</dbReference>
<dbReference type="GO" id="GO:0051301">
    <property type="term" value="P:cell division"/>
    <property type="evidence" value="ECO:0007669"/>
    <property type="project" value="UniProtKB-KW"/>
</dbReference>
<gene>
    <name evidence="7" type="primary">mraZ</name>
    <name evidence="9" type="ORF">CKW00_09530</name>
</gene>
<organism evidence="9 10">
    <name type="scientific">Salimicrobium humidisoli</name>
    <dbReference type="NCBI Taxonomy" id="2029857"/>
    <lineage>
        <taxon>Bacteria</taxon>
        <taxon>Bacillati</taxon>
        <taxon>Bacillota</taxon>
        <taxon>Bacilli</taxon>
        <taxon>Bacillales</taxon>
        <taxon>Bacillaceae</taxon>
        <taxon>Salimicrobium</taxon>
    </lineage>
</organism>
<comment type="similarity">
    <text evidence="7">Belongs to the MraZ family.</text>
</comment>
<evidence type="ECO:0000256" key="3">
    <source>
        <dbReference type="ARBA" id="ARBA00022737"/>
    </source>
</evidence>
<protein>
    <recommendedName>
        <fullName evidence="1 7">Transcriptional regulator MraZ</fullName>
    </recommendedName>
</protein>
<keyword evidence="4 7" id="KW-0805">Transcription regulation</keyword>
<feature type="domain" description="SpoVT-AbrB" evidence="8">
    <location>
        <begin position="76"/>
        <end position="119"/>
    </location>
</feature>
<evidence type="ECO:0000256" key="7">
    <source>
        <dbReference type="HAMAP-Rule" id="MF_01008"/>
    </source>
</evidence>
<dbReference type="SUPFAM" id="SSF89447">
    <property type="entry name" value="AbrB/MazE/MraZ-like"/>
    <property type="match status" value="1"/>
</dbReference>
<keyword evidence="9" id="KW-0132">Cell division</keyword>
<dbReference type="Proteomes" id="UP000217561">
    <property type="component" value="Unassembled WGS sequence"/>
</dbReference>
<accession>A0ABX4HRG9</accession>
<comment type="caution">
    <text evidence="9">The sequence shown here is derived from an EMBL/GenBank/DDBJ whole genome shotgun (WGS) entry which is preliminary data.</text>
</comment>
<name>A0ABX4HRG9_9BACI</name>
<sequence>MLMGEHRHNMDSKGRLIIPSRLRDSLGESFVVTRGLDNCLFIYPPEEWEKLERKLQSLPLTKKDARAFTRFFLSGAMESTLDNQGRIHIPLPLREHADLEKACVIVGVSTRLEVWAEDKWDSYMEESRQSLESFSENLLDLDL</sequence>
<dbReference type="InterPro" id="IPR020603">
    <property type="entry name" value="MraZ_dom"/>
</dbReference>
<comment type="subcellular location">
    <subcellularLocation>
        <location evidence="7">Cytoplasm</location>
        <location evidence="7">Nucleoid</location>
    </subcellularLocation>
</comment>